<feature type="transmembrane region" description="Helical" evidence="10">
    <location>
        <begin position="104"/>
        <end position="121"/>
    </location>
</feature>
<comment type="similarity">
    <text evidence="4">Belongs to the oleosin family.</text>
</comment>
<dbReference type="GO" id="GO:0050826">
    <property type="term" value="P:response to freezing"/>
    <property type="evidence" value="ECO:0007669"/>
    <property type="project" value="TreeGrafter"/>
</dbReference>
<keyword evidence="6 10" id="KW-0812">Transmembrane</keyword>
<comment type="subcellular location">
    <subcellularLocation>
        <location evidence="3">Lipid droplet</location>
    </subcellularLocation>
    <subcellularLocation>
        <location evidence="2">Membrane</location>
        <topology evidence="2">Multi-pass membrane protein</topology>
    </subcellularLocation>
</comment>
<dbReference type="Pfam" id="PF01277">
    <property type="entry name" value="Oleosin"/>
    <property type="match status" value="1"/>
</dbReference>
<evidence type="ECO:0000256" key="1">
    <source>
        <dbReference type="ARBA" id="ARBA00002582"/>
    </source>
</evidence>
<dbReference type="EMBL" id="JBBWWQ010000005">
    <property type="protein sequence ID" value="KAK8946898.1"/>
    <property type="molecule type" value="Genomic_DNA"/>
</dbReference>
<dbReference type="GO" id="GO:0016020">
    <property type="term" value="C:membrane"/>
    <property type="evidence" value="ECO:0007669"/>
    <property type="project" value="UniProtKB-SubCell"/>
</dbReference>
<reference evidence="11 12" key="1">
    <citation type="journal article" date="2022" name="Nat. Plants">
        <title>Genomes of leafy and leafless Platanthera orchids illuminate the evolution of mycoheterotrophy.</title>
        <authorList>
            <person name="Li M.H."/>
            <person name="Liu K.W."/>
            <person name="Li Z."/>
            <person name="Lu H.C."/>
            <person name="Ye Q.L."/>
            <person name="Zhang D."/>
            <person name="Wang J.Y."/>
            <person name="Li Y.F."/>
            <person name="Zhong Z.M."/>
            <person name="Liu X."/>
            <person name="Yu X."/>
            <person name="Liu D.K."/>
            <person name="Tu X.D."/>
            <person name="Liu B."/>
            <person name="Hao Y."/>
            <person name="Liao X.Y."/>
            <person name="Jiang Y.T."/>
            <person name="Sun W.H."/>
            <person name="Chen J."/>
            <person name="Chen Y.Q."/>
            <person name="Ai Y."/>
            <person name="Zhai J.W."/>
            <person name="Wu S.S."/>
            <person name="Zhou Z."/>
            <person name="Hsiao Y.Y."/>
            <person name="Wu W.L."/>
            <person name="Chen Y.Y."/>
            <person name="Lin Y.F."/>
            <person name="Hsu J.L."/>
            <person name="Li C.Y."/>
            <person name="Wang Z.W."/>
            <person name="Zhao X."/>
            <person name="Zhong W.Y."/>
            <person name="Ma X.K."/>
            <person name="Ma L."/>
            <person name="Huang J."/>
            <person name="Chen G.Z."/>
            <person name="Huang M.Z."/>
            <person name="Huang L."/>
            <person name="Peng D.H."/>
            <person name="Luo Y.B."/>
            <person name="Zou S.Q."/>
            <person name="Chen S.P."/>
            <person name="Lan S."/>
            <person name="Tsai W.C."/>
            <person name="Van de Peer Y."/>
            <person name="Liu Z.J."/>
        </authorList>
    </citation>
    <scope>NUCLEOTIDE SEQUENCE [LARGE SCALE GENOMIC DNA]</scope>
    <source>
        <strain evidence="11">Lor287</strain>
    </source>
</reference>
<dbReference type="GO" id="GO:0010344">
    <property type="term" value="P:seed oilbody biogenesis"/>
    <property type="evidence" value="ECO:0007669"/>
    <property type="project" value="TreeGrafter"/>
</dbReference>
<dbReference type="GO" id="GO:0012511">
    <property type="term" value="C:monolayer-surrounded lipid storage body"/>
    <property type="evidence" value="ECO:0007669"/>
    <property type="project" value="InterPro"/>
</dbReference>
<feature type="transmembrane region" description="Helical" evidence="10">
    <location>
        <begin position="78"/>
        <end position="98"/>
    </location>
</feature>
<keyword evidence="5" id="KW-0551">Lipid droplet</keyword>
<dbReference type="PANTHER" id="PTHR33203">
    <property type="entry name" value="OLEOSIN"/>
    <property type="match status" value="1"/>
</dbReference>
<feature type="region of interest" description="Disordered" evidence="9">
    <location>
        <begin position="1"/>
        <end position="34"/>
    </location>
</feature>
<dbReference type="InterPro" id="IPR000136">
    <property type="entry name" value="Oleosin"/>
</dbReference>
<evidence type="ECO:0000256" key="9">
    <source>
        <dbReference type="SAM" id="MobiDB-lite"/>
    </source>
</evidence>
<keyword evidence="12" id="KW-1185">Reference proteome</keyword>
<evidence type="ECO:0000256" key="7">
    <source>
        <dbReference type="ARBA" id="ARBA00022989"/>
    </source>
</evidence>
<organism evidence="11 12">
    <name type="scientific">Platanthera zijinensis</name>
    <dbReference type="NCBI Taxonomy" id="2320716"/>
    <lineage>
        <taxon>Eukaryota</taxon>
        <taxon>Viridiplantae</taxon>
        <taxon>Streptophyta</taxon>
        <taxon>Embryophyta</taxon>
        <taxon>Tracheophyta</taxon>
        <taxon>Spermatophyta</taxon>
        <taxon>Magnoliopsida</taxon>
        <taxon>Liliopsida</taxon>
        <taxon>Asparagales</taxon>
        <taxon>Orchidaceae</taxon>
        <taxon>Orchidoideae</taxon>
        <taxon>Orchideae</taxon>
        <taxon>Orchidinae</taxon>
        <taxon>Platanthera</taxon>
    </lineage>
</organism>
<dbReference type="AlphaFoldDB" id="A0AAP0BQD7"/>
<name>A0AAP0BQD7_9ASPA</name>
<dbReference type="Proteomes" id="UP001418222">
    <property type="component" value="Unassembled WGS sequence"/>
</dbReference>
<keyword evidence="8 10" id="KW-0472">Membrane</keyword>
<gene>
    <name evidence="11" type="primary">MATP6-A</name>
    <name evidence="11" type="ORF">KSP39_PZI006797</name>
</gene>
<evidence type="ECO:0000256" key="10">
    <source>
        <dbReference type="SAM" id="Phobius"/>
    </source>
</evidence>
<evidence type="ECO:0000256" key="3">
    <source>
        <dbReference type="ARBA" id="ARBA00004502"/>
    </source>
</evidence>
<evidence type="ECO:0000313" key="12">
    <source>
        <dbReference type="Proteomes" id="UP001418222"/>
    </source>
</evidence>
<sequence>MADQRSVDQRHGIVDQRHGGGEVRHAGEDSKRYLQEKSPPASKAVAVVMLFPVGGILLALSGLTLAGTVIGLVVTTPLFVIFSPVLVPAAIVVGLAVAGFLSSGAFGLTAVTSLAWIVNYLRGGRGAEDVRDLGSSMHEQMEHVKRRMAEAAGHVGQKTKDAGQGIQSKAAHEGGAGRN</sequence>
<proteinExistence type="inferred from homology"/>
<keyword evidence="7 10" id="KW-1133">Transmembrane helix</keyword>
<feature type="transmembrane region" description="Helical" evidence="10">
    <location>
        <begin position="44"/>
        <end position="66"/>
    </location>
</feature>
<protein>
    <submittedName>
        <fullName evidence="11">Oleosin 18.2 kDa</fullName>
    </submittedName>
</protein>
<dbReference type="PANTHER" id="PTHR33203:SF44">
    <property type="entry name" value="OLEOSIN 20.3 KDA"/>
    <property type="match status" value="1"/>
</dbReference>
<evidence type="ECO:0000256" key="6">
    <source>
        <dbReference type="ARBA" id="ARBA00022692"/>
    </source>
</evidence>
<comment type="caution">
    <text evidence="11">The sequence shown here is derived from an EMBL/GenBank/DDBJ whole genome shotgun (WGS) entry which is preliminary data.</text>
</comment>
<evidence type="ECO:0000256" key="5">
    <source>
        <dbReference type="ARBA" id="ARBA00022677"/>
    </source>
</evidence>
<comment type="function">
    <text evidence="1">May have a structural role to stabilize the lipid body during desiccation of the seed by preventing coalescence of the oil. Probably interacts with both lipid and phospholipid moieties of lipid bodies. May also provide recognition signals for specific lipase anchorage in lipolysis during seedling growth.</text>
</comment>
<evidence type="ECO:0000256" key="8">
    <source>
        <dbReference type="ARBA" id="ARBA00023136"/>
    </source>
</evidence>
<evidence type="ECO:0000313" key="11">
    <source>
        <dbReference type="EMBL" id="KAK8946898.1"/>
    </source>
</evidence>
<dbReference type="GO" id="GO:0019915">
    <property type="term" value="P:lipid storage"/>
    <property type="evidence" value="ECO:0007669"/>
    <property type="project" value="TreeGrafter"/>
</dbReference>
<accession>A0AAP0BQD7</accession>
<feature type="region of interest" description="Disordered" evidence="9">
    <location>
        <begin position="152"/>
        <end position="179"/>
    </location>
</feature>
<evidence type="ECO:0000256" key="2">
    <source>
        <dbReference type="ARBA" id="ARBA00004141"/>
    </source>
</evidence>
<evidence type="ECO:0000256" key="4">
    <source>
        <dbReference type="ARBA" id="ARBA00010858"/>
    </source>
</evidence>